<feature type="domain" description="Large ribosomal subunit protein bL25 L25" evidence="7">
    <location>
        <begin position="5"/>
        <end position="91"/>
    </location>
</feature>
<dbReference type="GO" id="GO:0022625">
    <property type="term" value="C:cytosolic large ribosomal subunit"/>
    <property type="evidence" value="ECO:0007669"/>
    <property type="project" value="TreeGrafter"/>
</dbReference>
<reference evidence="9" key="1">
    <citation type="submission" date="2010-10" db="EMBL/GenBank/DDBJ databases">
        <authorList>
            <consortium name="US DOE Joint Genome Institute (JGI-PGF)"/>
            <person name="Lucas S."/>
            <person name="Copeland A."/>
            <person name="Lapidus A."/>
            <person name="Bruce D."/>
            <person name="Goodwin L."/>
            <person name="Pitluck S."/>
            <person name="Kyrpides N."/>
            <person name="Mavromatis K."/>
            <person name="Detter J.C."/>
            <person name="Han C."/>
            <person name="Land M."/>
            <person name="Hauser L."/>
            <person name="Markowitz V."/>
            <person name="Cheng J.-F."/>
            <person name="Hugenholtz P."/>
            <person name="Woyke T."/>
            <person name="Wu D."/>
            <person name="Pukall R."/>
            <person name="Wahrenburg C."/>
            <person name="Brambilla E."/>
            <person name="Klenk H.-P."/>
            <person name="Eisen J.A."/>
        </authorList>
    </citation>
    <scope>NUCLEOTIDE SEQUENCE [LARGE SCALE GENOMIC DNA]</scope>
    <source>
        <strain evidence="9">DSM 13965</strain>
    </source>
</reference>
<evidence type="ECO:0000256" key="3">
    <source>
        <dbReference type="ARBA" id="ARBA00022980"/>
    </source>
</evidence>
<dbReference type="eggNOG" id="COG1825">
    <property type="taxonomic scope" value="Bacteria"/>
</dbReference>
<dbReference type="NCBIfam" id="TIGR00731">
    <property type="entry name" value="bL25_bact_ctc"/>
    <property type="match status" value="1"/>
</dbReference>
<gene>
    <name evidence="5" type="primary">rplY</name>
    <name evidence="5" type="synonym">ctc</name>
    <name evidence="9" type="ORF">ThesuDRAFT_00413</name>
</gene>
<keyword evidence="1 5" id="KW-0699">rRNA-binding</keyword>
<dbReference type="STRING" id="867903.ThesuDRAFT_00413"/>
<evidence type="ECO:0000256" key="4">
    <source>
        <dbReference type="ARBA" id="ARBA00023274"/>
    </source>
</evidence>
<feature type="domain" description="Large ribosomal subunit protein bL25 beta" evidence="8">
    <location>
        <begin position="100"/>
        <end position="180"/>
    </location>
</feature>
<evidence type="ECO:0000259" key="8">
    <source>
        <dbReference type="Pfam" id="PF14693"/>
    </source>
</evidence>
<evidence type="ECO:0000259" key="7">
    <source>
        <dbReference type="Pfam" id="PF01386"/>
    </source>
</evidence>
<dbReference type="InterPro" id="IPR001021">
    <property type="entry name" value="Ribosomal_bL25_long"/>
</dbReference>
<dbReference type="PANTHER" id="PTHR33284">
    <property type="entry name" value="RIBOSOMAL PROTEIN L25/GLN-TRNA SYNTHETASE, ANTI-CODON-BINDING DOMAIN-CONTAINING PROTEIN"/>
    <property type="match status" value="1"/>
</dbReference>
<dbReference type="GO" id="GO:0003735">
    <property type="term" value="F:structural constituent of ribosome"/>
    <property type="evidence" value="ECO:0007669"/>
    <property type="project" value="InterPro"/>
</dbReference>
<keyword evidence="3 5" id="KW-0689">Ribosomal protein</keyword>
<feature type="region of interest" description="Disordered" evidence="6">
    <location>
        <begin position="184"/>
        <end position="210"/>
    </location>
</feature>
<dbReference type="EMBL" id="AENY02000002">
    <property type="protein sequence ID" value="EKP94722.1"/>
    <property type="molecule type" value="Genomic_DNA"/>
</dbReference>
<dbReference type="Gene3D" id="2.170.120.20">
    <property type="entry name" value="Ribosomal protein L25, beta domain"/>
    <property type="match status" value="1"/>
</dbReference>
<dbReference type="Pfam" id="PF14693">
    <property type="entry name" value="Ribosomal_TL5_C"/>
    <property type="match status" value="1"/>
</dbReference>
<comment type="subunit">
    <text evidence="5">Part of the 50S ribosomal subunit; part of the 5S rRNA/L5/L18/L25 subcomplex. Contacts the 5S rRNA. Binds to the 5S rRNA independently of L5 and L18.</text>
</comment>
<name>K6PP83_9FIRM</name>
<dbReference type="Proteomes" id="UP000005710">
    <property type="component" value="Unassembled WGS sequence"/>
</dbReference>
<evidence type="ECO:0000313" key="10">
    <source>
        <dbReference type="Proteomes" id="UP000005710"/>
    </source>
</evidence>
<keyword evidence="10" id="KW-1185">Reference proteome</keyword>
<evidence type="ECO:0000256" key="1">
    <source>
        <dbReference type="ARBA" id="ARBA00022730"/>
    </source>
</evidence>
<dbReference type="CDD" id="cd00495">
    <property type="entry name" value="Ribosomal_L25_TL5_CTC"/>
    <property type="match status" value="1"/>
</dbReference>
<reference evidence="9" key="2">
    <citation type="submission" date="2012-10" db="EMBL/GenBank/DDBJ databases">
        <title>Improved high-quality draft of Thermaerobacter subterraneus C21, DSM 13965.</title>
        <authorList>
            <consortium name="DOE Joint Genome Institute"/>
            <person name="Eisen J."/>
            <person name="Huntemann M."/>
            <person name="Wei C.-L."/>
            <person name="Han J."/>
            <person name="Detter J.C."/>
            <person name="Han C."/>
            <person name="Tapia R."/>
            <person name="Chen A."/>
            <person name="Kyrpides N."/>
            <person name="Mavromatis K."/>
            <person name="Markowitz V."/>
            <person name="Szeto E."/>
            <person name="Ivanova N."/>
            <person name="Mikhailova N."/>
            <person name="Ovchinnikova G."/>
            <person name="Pagani I."/>
            <person name="Pati A."/>
            <person name="Goodwin L."/>
            <person name="Nordberg H.P."/>
            <person name="Cantor M.N."/>
            <person name="Hua S.X."/>
            <person name="Woyke T."/>
            <person name="Eisen J."/>
            <person name="Klenk H.-P."/>
        </authorList>
    </citation>
    <scope>NUCLEOTIDE SEQUENCE [LARGE SCALE GENOMIC DNA]</scope>
    <source>
        <strain evidence="9">DSM 13965</strain>
    </source>
</reference>
<evidence type="ECO:0000256" key="2">
    <source>
        <dbReference type="ARBA" id="ARBA00022884"/>
    </source>
</evidence>
<organism evidence="9 10">
    <name type="scientific">Thermaerobacter subterraneus DSM 13965</name>
    <dbReference type="NCBI Taxonomy" id="867903"/>
    <lineage>
        <taxon>Bacteria</taxon>
        <taxon>Bacillati</taxon>
        <taxon>Bacillota</taxon>
        <taxon>Clostridia</taxon>
        <taxon>Eubacteriales</taxon>
        <taxon>Clostridiales Family XVII. Incertae Sedis</taxon>
        <taxon>Thermaerobacter</taxon>
    </lineage>
</organism>
<dbReference type="InterPro" id="IPR011035">
    <property type="entry name" value="Ribosomal_bL25/Gln-tRNA_synth"/>
</dbReference>
<dbReference type="SUPFAM" id="SSF50715">
    <property type="entry name" value="Ribosomal protein L25-like"/>
    <property type="match status" value="1"/>
</dbReference>
<evidence type="ECO:0000256" key="5">
    <source>
        <dbReference type="HAMAP-Rule" id="MF_01334"/>
    </source>
</evidence>
<dbReference type="GO" id="GO:0006412">
    <property type="term" value="P:translation"/>
    <property type="evidence" value="ECO:0007669"/>
    <property type="project" value="UniProtKB-UniRule"/>
</dbReference>
<protein>
    <recommendedName>
        <fullName evidence="5">Large ribosomal subunit protein bL25</fullName>
    </recommendedName>
    <alternativeName>
        <fullName evidence="5">General stress protein CTC</fullName>
    </alternativeName>
</protein>
<dbReference type="AlphaFoldDB" id="K6PP83"/>
<dbReference type="PANTHER" id="PTHR33284:SF1">
    <property type="entry name" value="RIBOSOMAL PROTEIN L25_GLN-TRNA SYNTHETASE, ANTI-CODON-BINDING DOMAIN-CONTAINING PROTEIN"/>
    <property type="match status" value="1"/>
</dbReference>
<dbReference type="RefSeq" id="WP_006902701.1">
    <property type="nucleotide sequence ID" value="NZ_JH976535.1"/>
</dbReference>
<dbReference type="OrthoDB" id="9790002at2"/>
<dbReference type="HAMAP" id="MF_01334">
    <property type="entry name" value="Ribosomal_bL25_CTC"/>
    <property type="match status" value="1"/>
</dbReference>
<dbReference type="InterPro" id="IPR020057">
    <property type="entry name" value="Ribosomal_bL25_b-dom"/>
</dbReference>
<dbReference type="InterPro" id="IPR029751">
    <property type="entry name" value="Ribosomal_L25_dom"/>
</dbReference>
<comment type="caution">
    <text evidence="9">The sequence shown here is derived from an EMBL/GenBank/DDBJ whole genome shotgun (WGS) entry which is preliminary data.</text>
</comment>
<dbReference type="GO" id="GO:0008097">
    <property type="term" value="F:5S rRNA binding"/>
    <property type="evidence" value="ECO:0007669"/>
    <property type="project" value="InterPro"/>
</dbReference>
<comment type="function">
    <text evidence="5">This is one of the proteins that binds to the 5S RNA in the ribosome where it forms part of the central protuberance.</text>
</comment>
<dbReference type="InterPro" id="IPR020930">
    <property type="entry name" value="Ribosomal_uL5_bac-type"/>
</dbReference>
<dbReference type="Gene3D" id="2.40.240.10">
    <property type="entry name" value="Ribosomal Protein L25, Chain P"/>
    <property type="match status" value="1"/>
</dbReference>
<keyword evidence="4 5" id="KW-0687">Ribonucleoprotein</keyword>
<feature type="compositionally biased region" description="Low complexity" evidence="6">
    <location>
        <begin position="190"/>
        <end position="200"/>
    </location>
</feature>
<sequence>MQAVLRAVPREPGHARRVRREGGLPAVLYGPSGNFPVRLDAREFHRLLASGRARGILTVELVQDGSTRSLSAMVKELQYHPARGDLLHVDLFEVREDEPVRAEVPIVLRGVEEAEKRGILQHQLAELEIESLPRHMPAAVEGDVARLPVGEELRVRDLEVPAQVRVLNDPDEIVAVLLPPKDVGAEEEAQPAAEAAAGAATDEKGEKGEA</sequence>
<dbReference type="Pfam" id="PF01386">
    <property type="entry name" value="Ribosomal_L25p"/>
    <property type="match status" value="1"/>
</dbReference>
<evidence type="ECO:0000256" key="6">
    <source>
        <dbReference type="SAM" id="MobiDB-lite"/>
    </source>
</evidence>
<dbReference type="InterPro" id="IPR020056">
    <property type="entry name" value="Rbsml_bL25/Gln-tRNA_synth_N"/>
</dbReference>
<dbReference type="InterPro" id="IPR037121">
    <property type="entry name" value="Ribosomal_bL25_C"/>
</dbReference>
<feature type="compositionally biased region" description="Basic and acidic residues" evidence="6">
    <location>
        <begin position="201"/>
        <end position="210"/>
    </location>
</feature>
<proteinExistence type="inferred from homology"/>
<comment type="similarity">
    <text evidence="5">Belongs to the bacterial ribosomal protein bL25 family. CTC subfamily.</text>
</comment>
<keyword evidence="2 5" id="KW-0694">RNA-binding</keyword>
<evidence type="ECO:0000313" key="9">
    <source>
        <dbReference type="EMBL" id="EKP94722.1"/>
    </source>
</evidence>
<dbReference type="HOGENOM" id="CLU_075939_2_1_9"/>
<accession>K6PP83</accession>